<dbReference type="InterPro" id="IPR013096">
    <property type="entry name" value="Cupin_2"/>
</dbReference>
<dbReference type="Proteomes" id="UP000515947">
    <property type="component" value="Chromosome"/>
</dbReference>
<accession>A0A7G9RCW3</accession>
<name>A0A7G9RCW3_9ACTN</name>
<gene>
    <name evidence="3" type="ORF">H9L09_03015</name>
</gene>
<organism evidence="3 4">
    <name type="scientific">Nocardioides mesophilus</name>
    <dbReference type="NCBI Taxonomy" id="433659"/>
    <lineage>
        <taxon>Bacteria</taxon>
        <taxon>Bacillati</taxon>
        <taxon>Actinomycetota</taxon>
        <taxon>Actinomycetes</taxon>
        <taxon>Propionibacteriales</taxon>
        <taxon>Nocardioidaceae</taxon>
        <taxon>Nocardioides</taxon>
    </lineage>
</organism>
<protein>
    <submittedName>
        <fullName evidence="3">Cupin domain-containing protein</fullName>
    </submittedName>
</protein>
<dbReference type="InterPro" id="IPR011051">
    <property type="entry name" value="RmlC_Cupin_sf"/>
</dbReference>
<evidence type="ECO:0000256" key="1">
    <source>
        <dbReference type="SAM" id="MobiDB-lite"/>
    </source>
</evidence>
<dbReference type="SUPFAM" id="SSF51182">
    <property type="entry name" value="RmlC-like cupins"/>
    <property type="match status" value="1"/>
</dbReference>
<evidence type="ECO:0000313" key="3">
    <source>
        <dbReference type="EMBL" id="QNN53438.1"/>
    </source>
</evidence>
<proteinExistence type="predicted"/>
<feature type="domain" description="Cupin type-2" evidence="2">
    <location>
        <begin position="33"/>
        <end position="96"/>
    </location>
</feature>
<reference evidence="3 4" key="1">
    <citation type="submission" date="2020-08" db="EMBL/GenBank/DDBJ databases">
        <title>Genome sequence of Nocardioides mesophilus KACC 16243T.</title>
        <authorList>
            <person name="Hyun D.-W."/>
            <person name="Bae J.-W."/>
        </authorList>
    </citation>
    <scope>NUCLEOTIDE SEQUENCE [LARGE SCALE GENOMIC DNA]</scope>
    <source>
        <strain evidence="3 4">KACC 16243</strain>
    </source>
</reference>
<dbReference type="InterPro" id="IPR053146">
    <property type="entry name" value="QDO-like"/>
</dbReference>
<dbReference type="Gene3D" id="2.60.120.10">
    <property type="entry name" value="Jelly Rolls"/>
    <property type="match status" value="1"/>
</dbReference>
<dbReference type="PANTHER" id="PTHR36440">
    <property type="entry name" value="PUTATIVE (AFU_ORTHOLOGUE AFUA_8G07350)-RELATED"/>
    <property type="match status" value="1"/>
</dbReference>
<keyword evidence="4" id="KW-1185">Reference proteome</keyword>
<dbReference type="PANTHER" id="PTHR36440:SF1">
    <property type="entry name" value="PUTATIVE (AFU_ORTHOLOGUE AFUA_8G07350)-RELATED"/>
    <property type="match status" value="1"/>
</dbReference>
<evidence type="ECO:0000313" key="4">
    <source>
        <dbReference type="Proteomes" id="UP000515947"/>
    </source>
</evidence>
<dbReference type="Pfam" id="PF07883">
    <property type="entry name" value="Cupin_2"/>
    <property type="match status" value="1"/>
</dbReference>
<dbReference type="AlphaFoldDB" id="A0A7G9RCW3"/>
<sequence>MVAGVVQQPQRIDCSPPRSDTRGRVTVVEFTNPAGFAPPLHRHLEEDEMFYVLEGQATFVCDGQLFHAEPGDFVLLPAGLPHSFRVTSDGPLRTLQITTPCGFEDFATAVGTPAAERRLPEPGPVDPAALGHAAALHAIELLGRPPTL</sequence>
<dbReference type="EMBL" id="CP060713">
    <property type="protein sequence ID" value="QNN53438.1"/>
    <property type="molecule type" value="Genomic_DNA"/>
</dbReference>
<evidence type="ECO:0000259" key="2">
    <source>
        <dbReference type="Pfam" id="PF07883"/>
    </source>
</evidence>
<feature type="region of interest" description="Disordered" evidence="1">
    <location>
        <begin position="1"/>
        <end position="20"/>
    </location>
</feature>
<dbReference type="KEGG" id="nmes:H9L09_03015"/>
<dbReference type="InterPro" id="IPR014710">
    <property type="entry name" value="RmlC-like_jellyroll"/>
</dbReference>